<feature type="transmembrane region" description="Helical" evidence="6">
    <location>
        <begin position="49"/>
        <end position="71"/>
    </location>
</feature>
<dbReference type="Pfam" id="PF07690">
    <property type="entry name" value="MFS_1"/>
    <property type="match status" value="1"/>
</dbReference>
<dbReference type="GO" id="GO:0022857">
    <property type="term" value="F:transmembrane transporter activity"/>
    <property type="evidence" value="ECO:0007669"/>
    <property type="project" value="InterPro"/>
</dbReference>
<comment type="similarity">
    <text evidence="2">Belongs to the major facilitator superfamily.</text>
</comment>
<reference evidence="9" key="1">
    <citation type="journal article" date="2014" name="Genome Announc.">
        <title>Genome sequence and annotation of Acremonium chrysogenum, producer of the beta-lactam antibiotic cephalosporin C.</title>
        <authorList>
            <person name="Terfehr D."/>
            <person name="Dahlmann T.A."/>
            <person name="Specht T."/>
            <person name="Zadra I."/>
            <person name="Kuernsteiner H."/>
            <person name="Kueck U."/>
        </authorList>
    </citation>
    <scope>NUCLEOTIDE SEQUENCE [LARGE SCALE GENOMIC DNA]</scope>
    <source>
        <strain evidence="9">ATCC 11550 / CBS 779.69 / DSM 880 / IAM 14645 / JCM 23072 / IMI 49137</strain>
    </source>
</reference>
<dbReference type="GO" id="GO:0016020">
    <property type="term" value="C:membrane"/>
    <property type="evidence" value="ECO:0007669"/>
    <property type="project" value="UniProtKB-SubCell"/>
</dbReference>
<evidence type="ECO:0000256" key="1">
    <source>
        <dbReference type="ARBA" id="ARBA00004141"/>
    </source>
</evidence>
<evidence type="ECO:0000256" key="6">
    <source>
        <dbReference type="SAM" id="Phobius"/>
    </source>
</evidence>
<dbReference type="OrthoDB" id="5296287at2759"/>
<evidence type="ECO:0000313" key="8">
    <source>
        <dbReference type="EMBL" id="KFH43660.1"/>
    </source>
</evidence>
<keyword evidence="5 6" id="KW-0472">Membrane</keyword>
<dbReference type="HOGENOM" id="CLU_1948188_0_0_1"/>
<organism evidence="8 9">
    <name type="scientific">Hapsidospora chrysogenum (strain ATCC 11550 / CBS 779.69 / DSM 880 / IAM 14645 / JCM 23072 / IMI 49137)</name>
    <name type="common">Acremonium chrysogenum</name>
    <dbReference type="NCBI Taxonomy" id="857340"/>
    <lineage>
        <taxon>Eukaryota</taxon>
        <taxon>Fungi</taxon>
        <taxon>Dikarya</taxon>
        <taxon>Ascomycota</taxon>
        <taxon>Pezizomycotina</taxon>
        <taxon>Sordariomycetes</taxon>
        <taxon>Hypocreomycetidae</taxon>
        <taxon>Hypocreales</taxon>
        <taxon>Bionectriaceae</taxon>
        <taxon>Hapsidospora</taxon>
    </lineage>
</organism>
<dbReference type="SUPFAM" id="SSF103473">
    <property type="entry name" value="MFS general substrate transporter"/>
    <property type="match status" value="1"/>
</dbReference>
<dbReference type="InterPro" id="IPR011701">
    <property type="entry name" value="MFS"/>
</dbReference>
<keyword evidence="4 6" id="KW-1133">Transmembrane helix</keyword>
<proteinExistence type="inferred from homology"/>
<dbReference type="Proteomes" id="UP000029964">
    <property type="component" value="Unassembled WGS sequence"/>
</dbReference>
<keyword evidence="9" id="KW-1185">Reference proteome</keyword>
<evidence type="ECO:0000256" key="5">
    <source>
        <dbReference type="ARBA" id="ARBA00023136"/>
    </source>
</evidence>
<feature type="domain" description="Major facilitator superfamily (MFS) profile" evidence="7">
    <location>
        <begin position="1"/>
        <end position="129"/>
    </location>
</feature>
<dbReference type="Gene3D" id="1.20.1720.10">
    <property type="entry name" value="Multidrug resistance protein D"/>
    <property type="match status" value="1"/>
</dbReference>
<comment type="caution">
    <text evidence="8">The sequence shown here is derived from an EMBL/GenBank/DDBJ whole genome shotgun (WGS) entry which is preliminary data.</text>
</comment>
<dbReference type="PANTHER" id="PTHR23502">
    <property type="entry name" value="MAJOR FACILITATOR SUPERFAMILY"/>
    <property type="match status" value="1"/>
</dbReference>
<evidence type="ECO:0000256" key="3">
    <source>
        <dbReference type="ARBA" id="ARBA00022692"/>
    </source>
</evidence>
<keyword evidence="3 6" id="KW-0812">Transmembrane</keyword>
<evidence type="ECO:0000256" key="2">
    <source>
        <dbReference type="ARBA" id="ARBA00008335"/>
    </source>
</evidence>
<feature type="transmembrane region" description="Helical" evidence="6">
    <location>
        <begin position="110"/>
        <end position="127"/>
    </location>
</feature>
<dbReference type="AlphaFoldDB" id="A0A086T2S8"/>
<dbReference type="PROSITE" id="PS50850">
    <property type="entry name" value="MFS"/>
    <property type="match status" value="1"/>
</dbReference>
<comment type="subcellular location">
    <subcellularLocation>
        <location evidence="1">Membrane</location>
        <topology evidence="1">Multi-pass membrane protein</topology>
    </subcellularLocation>
</comment>
<dbReference type="PANTHER" id="PTHR23502:SF68">
    <property type="entry name" value="MULTIDRUG TRANSPORTER, PUTATIVE (AFU_ORTHOLOGUE AFUA_3G01120)-RELATED"/>
    <property type="match status" value="1"/>
</dbReference>
<name>A0A086T2S8_HAPC1</name>
<evidence type="ECO:0000256" key="4">
    <source>
        <dbReference type="ARBA" id="ARBA00022989"/>
    </source>
</evidence>
<dbReference type="EMBL" id="JPKY01000064">
    <property type="protein sequence ID" value="KFH43660.1"/>
    <property type="molecule type" value="Genomic_DNA"/>
</dbReference>
<dbReference type="InterPro" id="IPR020846">
    <property type="entry name" value="MFS_dom"/>
</dbReference>
<sequence length="129" mass="13710">MAPGVPQILEEFGSSMSSTAGYQSTTSATLYSSSFRPAVLFQTNIPMLMAFRFLSGVAGVAVITCGSGSIADMMPAEKRGRALSLWSMGPLTGPIVGPVCAGFLVEAKGWRWVFWIITIVVSLRALICK</sequence>
<evidence type="ECO:0000259" key="7">
    <source>
        <dbReference type="PROSITE" id="PS50850"/>
    </source>
</evidence>
<accession>A0A086T2S8</accession>
<protein>
    <submittedName>
        <fullName evidence="8">Putative transporter-like protein</fullName>
    </submittedName>
</protein>
<gene>
    <name evidence="8" type="ORF">ACRE_055630</name>
</gene>
<dbReference type="STRING" id="857340.A0A086T2S8"/>
<evidence type="ECO:0000313" key="9">
    <source>
        <dbReference type="Proteomes" id="UP000029964"/>
    </source>
</evidence>
<dbReference type="InterPro" id="IPR036259">
    <property type="entry name" value="MFS_trans_sf"/>
</dbReference>
<feature type="transmembrane region" description="Helical" evidence="6">
    <location>
        <begin position="83"/>
        <end position="104"/>
    </location>
</feature>